<sequence>MLRYLLDILYGIVTRDSERTSSGAPGPREKTVNIPRATYAKGMAEAPVSFVVGEPEHEHEHENDPDPNRDSDFSEMLEIEDSFPGEGSDNGNAHVNHIATGLVERRKRLR</sequence>
<evidence type="ECO:0000313" key="2">
    <source>
        <dbReference type="EMBL" id="KAL0130702.1"/>
    </source>
</evidence>
<dbReference type="EMBL" id="JADYXP020000002">
    <property type="protein sequence ID" value="KAL0130702.1"/>
    <property type="molecule type" value="Genomic_DNA"/>
</dbReference>
<dbReference type="AlphaFoldDB" id="A0AAW2GTS5"/>
<reference evidence="2 3" key="1">
    <citation type="submission" date="2023-03" db="EMBL/GenBank/DDBJ databases">
        <title>High recombination rates correlate with genetic variation in Cardiocondyla obscurior ants.</title>
        <authorList>
            <person name="Errbii M."/>
        </authorList>
    </citation>
    <scope>NUCLEOTIDE SEQUENCE [LARGE SCALE GENOMIC DNA]</scope>
    <source>
        <strain evidence="2">Alpha-2009</strain>
        <tissue evidence="2">Whole body</tissue>
    </source>
</reference>
<dbReference type="Proteomes" id="UP001430953">
    <property type="component" value="Unassembled WGS sequence"/>
</dbReference>
<accession>A0AAW2GTS5</accession>
<proteinExistence type="predicted"/>
<name>A0AAW2GTS5_9HYME</name>
<gene>
    <name evidence="2" type="ORF">PUN28_002378</name>
</gene>
<feature type="compositionally biased region" description="Acidic residues" evidence="1">
    <location>
        <begin position="73"/>
        <end position="83"/>
    </location>
</feature>
<feature type="region of interest" description="Disordered" evidence="1">
    <location>
        <begin position="52"/>
        <end position="110"/>
    </location>
</feature>
<evidence type="ECO:0000256" key="1">
    <source>
        <dbReference type="SAM" id="MobiDB-lite"/>
    </source>
</evidence>
<comment type="caution">
    <text evidence="2">The sequence shown here is derived from an EMBL/GenBank/DDBJ whole genome shotgun (WGS) entry which is preliminary data.</text>
</comment>
<protein>
    <submittedName>
        <fullName evidence="2">Uncharacterized protein</fullName>
    </submittedName>
</protein>
<keyword evidence="3" id="KW-1185">Reference proteome</keyword>
<feature type="compositionally biased region" description="Basic and acidic residues" evidence="1">
    <location>
        <begin position="54"/>
        <end position="72"/>
    </location>
</feature>
<organism evidence="2 3">
    <name type="scientific">Cardiocondyla obscurior</name>
    <dbReference type="NCBI Taxonomy" id="286306"/>
    <lineage>
        <taxon>Eukaryota</taxon>
        <taxon>Metazoa</taxon>
        <taxon>Ecdysozoa</taxon>
        <taxon>Arthropoda</taxon>
        <taxon>Hexapoda</taxon>
        <taxon>Insecta</taxon>
        <taxon>Pterygota</taxon>
        <taxon>Neoptera</taxon>
        <taxon>Endopterygota</taxon>
        <taxon>Hymenoptera</taxon>
        <taxon>Apocrita</taxon>
        <taxon>Aculeata</taxon>
        <taxon>Formicoidea</taxon>
        <taxon>Formicidae</taxon>
        <taxon>Myrmicinae</taxon>
        <taxon>Cardiocondyla</taxon>
    </lineage>
</organism>
<evidence type="ECO:0000313" key="3">
    <source>
        <dbReference type="Proteomes" id="UP001430953"/>
    </source>
</evidence>